<proteinExistence type="predicted"/>
<dbReference type="InterPro" id="IPR004948">
    <property type="entry name" value="Nuc-triphosphatase_THEP1"/>
</dbReference>
<dbReference type="SUPFAM" id="SSF52540">
    <property type="entry name" value="P-loop containing nucleoside triphosphate hydrolases"/>
    <property type="match status" value="3"/>
</dbReference>
<comment type="caution">
    <text evidence="1">The sequence shown here is derived from an EMBL/GenBank/DDBJ whole genome shotgun (WGS) entry which is preliminary data.</text>
</comment>
<accession>A0A328TZK2</accession>
<dbReference type="CDD" id="cd01983">
    <property type="entry name" value="SIMIBI"/>
    <property type="match status" value="1"/>
</dbReference>
<organism evidence="1 2">
    <name type="scientific">Paenibacillus montanisoli</name>
    <dbReference type="NCBI Taxonomy" id="2081970"/>
    <lineage>
        <taxon>Bacteria</taxon>
        <taxon>Bacillati</taxon>
        <taxon>Bacillota</taxon>
        <taxon>Bacilli</taxon>
        <taxon>Bacillales</taxon>
        <taxon>Paenibacillaceae</taxon>
        <taxon>Paenibacillus</taxon>
    </lineage>
</organism>
<dbReference type="Proteomes" id="UP000249260">
    <property type="component" value="Unassembled WGS sequence"/>
</dbReference>
<evidence type="ECO:0000313" key="2">
    <source>
        <dbReference type="Proteomes" id="UP000249260"/>
    </source>
</evidence>
<evidence type="ECO:0000313" key="1">
    <source>
        <dbReference type="EMBL" id="RAP75869.1"/>
    </source>
</evidence>
<dbReference type="Gene3D" id="3.40.50.300">
    <property type="entry name" value="P-loop containing nucleotide triphosphate hydrolases"/>
    <property type="match status" value="2"/>
</dbReference>
<dbReference type="InterPro" id="IPR027417">
    <property type="entry name" value="P-loop_NTPase"/>
</dbReference>
<keyword evidence="2" id="KW-1185">Reference proteome</keyword>
<dbReference type="EMBL" id="QLUW01000002">
    <property type="protein sequence ID" value="RAP75869.1"/>
    <property type="molecule type" value="Genomic_DNA"/>
</dbReference>
<gene>
    <name evidence="1" type="ORF">DL346_10565</name>
</gene>
<dbReference type="OrthoDB" id="9781752at2"/>
<dbReference type="AlphaFoldDB" id="A0A328TZK2"/>
<dbReference type="Pfam" id="PF03266">
    <property type="entry name" value="NTPase_1"/>
    <property type="match status" value="1"/>
</dbReference>
<protein>
    <recommendedName>
        <fullName evidence="3">NACHT domain-containing protein</fullName>
    </recommendedName>
</protein>
<dbReference type="GO" id="GO:0017111">
    <property type="term" value="F:ribonucleoside triphosphate phosphatase activity"/>
    <property type="evidence" value="ECO:0007669"/>
    <property type="project" value="InterPro"/>
</dbReference>
<reference evidence="1 2" key="1">
    <citation type="submission" date="2018-06" db="EMBL/GenBank/DDBJ databases">
        <title>Paenibacillus montanisoli sp. nov., isolated from mountain area soil.</title>
        <authorList>
            <person name="Wu M."/>
        </authorList>
    </citation>
    <scope>NUCLEOTIDE SEQUENCE [LARGE SCALE GENOMIC DNA]</scope>
    <source>
        <strain evidence="1 2">RA17</strain>
    </source>
</reference>
<sequence>MMNKSSHYFARGNTARGAHFLYRQAFQGLNKIFVLSGPQGTGKSTVIRSLSDSLLEKGQHVQCFHSPLRPAELDGIIATDLKIGVVDGRVCEGITGNESCEIVHVDFEEPLDNSRFTPDHASTIKELQSKLDGAYAKAYETFLTALRIHDEWEKYYIENMDFEKADQVTQGLIRDLFAGHESDTPTIGRHMFFGAATPKGAFDYIQSLTAQLERRIFIKGRPGSGKSTLLKKLAAAAEKKGLEVQVFHCGFDPNSLDMLIFPELSTAIFDSTAPHEYFPDRNGDEILDMYPLTITSGTDEAYAAEIAAIKDRYSVKMKEATACLAQAEAIDSQLKAIYAGATDFSKVEEIRTQLASKLKELVSQ</sequence>
<name>A0A328TZK2_9BACL</name>
<evidence type="ECO:0008006" key="3">
    <source>
        <dbReference type="Google" id="ProtNLM"/>
    </source>
</evidence>